<dbReference type="OrthoDB" id="10260961at2759"/>
<feature type="compositionally biased region" description="Basic residues" evidence="5">
    <location>
        <begin position="160"/>
        <end position="169"/>
    </location>
</feature>
<reference evidence="7" key="1">
    <citation type="submission" date="2020-10" db="EMBL/GenBank/DDBJ databases">
        <authorList>
            <person name="Han B."/>
            <person name="Lu T."/>
            <person name="Zhao Q."/>
            <person name="Huang X."/>
            <person name="Zhao Y."/>
        </authorList>
    </citation>
    <scope>NUCLEOTIDE SEQUENCE</scope>
</reference>
<dbReference type="AlphaFoldDB" id="A0A811RZU2"/>
<feature type="compositionally biased region" description="Basic and acidic residues" evidence="5">
    <location>
        <begin position="1"/>
        <end position="19"/>
    </location>
</feature>
<dbReference type="GO" id="GO:0005730">
    <property type="term" value="C:nucleolus"/>
    <property type="evidence" value="ECO:0007669"/>
    <property type="project" value="TreeGrafter"/>
</dbReference>
<comment type="subcellular location">
    <subcellularLocation>
        <location evidence="1">Nucleus</location>
    </subcellularLocation>
</comment>
<proteinExistence type="inferred from homology"/>
<name>A0A811RZU2_9POAL</name>
<dbReference type="SUPFAM" id="SSF48371">
    <property type="entry name" value="ARM repeat"/>
    <property type="match status" value="1"/>
</dbReference>
<dbReference type="GO" id="GO:0042274">
    <property type="term" value="P:ribosomal small subunit biogenesis"/>
    <property type="evidence" value="ECO:0007669"/>
    <property type="project" value="TreeGrafter"/>
</dbReference>
<dbReference type="PANTHER" id="PTHR18034:SF4">
    <property type="entry name" value="NUCLEOLAR MIF4G DOMAIN-CONTAINING PROTEIN 1"/>
    <property type="match status" value="1"/>
</dbReference>
<keyword evidence="8" id="KW-1185">Reference proteome</keyword>
<dbReference type="GO" id="GO:0006417">
    <property type="term" value="P:regulation of translation"/>
    <property type="evidence" value="ECO:0007669"/>
    <property type="project" value="UniProtKB-KW"/>
</dbReference>
<dbReference type="SMART" id="SM00544">
    <property type="entry name" value="MA3"/>
    <property type="match status" value="1"/>
</dbReference>
<dbReference type="InterPro" id="IPR050781">
    <property type="entry name" value="CWC22_splicing_factor"/>
</dbReference>
<dbReference type="EMBL" id="CAJGYO010000017">
    <property type="protein sequence ID" value="CAD6334641.1"/>
    <property type="molecule type" value="Genomic_DNA"/>
</dbReference>
<feature type="compositionally biased region" description="Acidic residues" evidence="5">
    <location>
        <begin position="174"/>
        <end position="184"/>
    </location>
</feature>
<feature type="region of interest" description="Disordered" evidence="5">
    <location>
        <begin position="1"/>
        <end position="86"/>
    </location>
</feature>
<evidence type="ECO:0000259" key="6">
    <source>
        <dbReference type="PROSITE" id="PS51366"/>
    </source>
</evidence>
<feature type="compositionally biased region" description="Basic and acidic residues" evidence="5">
    <location>
        <begin position="50"/>
        <end position="62"/>
    </location>
</feature>
<dbReference type="PANTHER" id="PTHR18034">
    <property type="entry name" value="CELL CYCLE CONTROL PROTEIN CWF22-RELATED"/>
    <property type="match status" value="1"/>
</dbReference>
<comment type="similarity">
    <text evidence="2">Belongs to the CWC22 family.</text>
</comment>
<dbReference type="InterPro" id="IPR016024">
    <property type="entry name" value="ARM-type_fold"/>
</dbReference>
<evidence type="ECO:0000256" key="1">
    <source>
        <dbReference type="ARBA" id="ARBA00004123"/>
    </source>
</evidence>
<dbReference type="Pfam" id="PF02847">
    <property type="entry name" value="MA3"/>
    <property type="match status" value="1"/>
</dbReference>
<evidence type="ECO:0000313" key="8">
    <source>
        <dbReference type="Proteomes" id="UP000604825"/>
    </source>
</evidence>
<dbReference type="Proteomes" id="UP000604825">
    <property type="component" value="Unassembled WGS sequence"/>
</dbReference>
<evidence type="ECO:0000256" key="2">
    <source>
        <dbReference type="ARBA" id="ARBA00006856"/>
    </source>
</evidence>
<dbReference type="InterPro" id="IPR003891">
    <property type="entry name" value="Initiation_fac_eIF4g_MI"/>
</dbReference>
<accession>A0A811RZU2</accession>
<dbReference type="Gene3D" id="1.25.40.180">
    <property type="match status" value="1"/>
</dbReference>
<evidence type="ECO:0000256" key="4">
    <source>
        <dbReference type="ARBA" id="ARBA00023242"/>
    </source>
</evidence>
<feature type="domain" description="MI" evidence="6">
    <location>
        <begin position="492"/>
        <end position="611"/>
    </location>
</feature>
<feature type="region of interest" description="Disordered" evidence="5">
    <location>
        <begin position="150"/>
        <end position="278"/>
    </location>
</feature>
<organism evidence="7 8">
    <name type="scientific">Miscanthus lutarioriparius</name>
    <dbReference type="NCBI Taxonomy" id="422564"/>
    <lineage>
        <taxon>Eukaryota</taxon>
        <taxon>Viridiplantae</taxon>
        <taxon>Streptophyta</taxon>
        <taxon>Embryophyta</taxon>
        <taxon>Tracheophyta</taxon>
        <taxon>Spermatophyta</taxon>
        <taxon>Magnoliopsida</taxon>
        <taxon>Liliopsida</taxon>
        <taxon>Poales</taxon>
        <taxon>Poaceae</taxon>
        <taxon>PACMAD clade</taxon>
        <taxon>Panicoideae</taxon>
        <taxon>Andropogonodae</taxon>
        <taxon>Andropogoneae</taxon>
        <taxon>Saccharinae</taxon>
        <taxon>Miscanthus</taxon>
    </lineage>
</organism>
<dbReference type="PROSITE" id="PS51366">
    <property type="entry name" value="MI"/>
    <property type="match status" value="1"/>
</dbReference>
<sequence>MAGKSEQKSRKERRKEARSEKHKLRFLSWVEHQGGKKKKPAIPVVEPSPVEEKKPKKEPDGMKKKKKKRKREAEGKPKPKSNFQEYLEMEMGGAVSMEEDLEMERKLAKKLKVKKGKLGGPDDGMDELFVDLGFGGDFGSDDETKAYDWNVADDTNLDKKKGKKKNKKAKKDDIEMEEPDDMGEENGRKKKKKMMKKAGMEMKELDDVGEENGRKRKKKMEDDSEMNEPDDEGVDMDEENGGAVLESEDGEPNVVELPTESKGKYVPPSLRNASNSESEEIAQMCRRVRGLLNRLSESNVESITQEIATLFRSVPRSVGSQIIRDEVLASCSRGPRGNEQYAAVFAAFVAGLVGIDFSAKILASIAKSFEDEYSKEDGLSLRNLTLLFCYLCIFGVISRVPYPLFLSLSEAGNLLSSKWAGCGMKLREDDPGAMKDFVLSIQNSLKAEDVLLRGLTWSRLLDPDKKGQWWLSGNVPSTVANVEDVAAVISKDVVETQKLLQLAAAQWMNTDIRRAIFCIIMSAEDYDRGIIRVIVDCCLHEKMFNKYYTVLASKLCNHEKNHKFSLQYCIWDHFKELDNMESSRSMDLAKLVAEMLSNFTLSLATLKVVNLANPVEMTPARISHFQMLFETLLQKDDARHVIADDTGKDLAGKFKIAKKALDNTAGVLM</sequence>
<comment type="caution">
    <text evidence="7">The sequence shown here is derived from an EMBL/GenBank/DDBJ whole genome shotgun (WGS) entry which is preliminary data.</text>
</comment>
<gene>
    <name evidence="7" type="ORF">NCGR_LOCUS58739</name>
</gene>
<evidence type="ECO:0000313" key="7">
    <source>
        <dbReference type="EMBL" id="CAD6334641.1"/>
    </source>
</evidence>
<dbReference type="GO" id="GO:0003723">
    <property type="term" value="F:RNA binding"/>
    <property type="evidence" value="ECO:0007669"/>
    <property type="project" value="TreeGrafter"/>
</dbReference>
<evidence type="ECO:0000256" key="3">
    <source>
        <dbReference type="ARBA" id="ARBA00022845"/>
    </source>
</evidence>
<keyword evidence="4" id="KW-0539">Nucleus</keyword>
<feature type="compositionally biased region" description="Acidic residues" evidence="5">
    <location>
        <begin position="222"/>
        <end position="251"/>
    </location>
</feature>
<keyword evidence="3" id="KW-0810">Translation regulation</keyword>
<evidence type="ECO:0000256" key="5">
    <source>
        <dbReference type="SAM" id="MobiDB-lite"/>
    </source>
</evidence>
<protein>
    <recommendedName>
        <fullName evidence="6">MI domain-containing protein</fullName>
    </recommendedName>
</protein>